<dbReference type="EMBL" id="BAAAYV010000011">
    <property type="protein sequence ID" value="GAA3661336.1"/>
    <property type="molecule type" value="Genomic_DNA"/>
</dbReference>
<dbReference type="InterPro" id="IPR036188">
    <property type="entry name" value="FAD/NAD-bd_sf"/>
</dbReference>
<sequence>MRARTRIAVVGAGVIGMAVARELAVRGAEVTIVERDRVGAGASGTTFAWVNSNGKAPESYHQLNVAGLRAHRRLQARERTRAPWFVPSGTIEWSDSAEGDIRVRERVERLEELAYPVEEITVDRLRKAAPGIEPGAVMSAWRFPAEGYVHPALLLARLWDEAREHGARLIAPASVVDVVEHGDVVTLSLDDGGEWIGDQVVIAAGRWSSSIALMLGRSVAMIDADLPGRVGCSFLGYTAPMPVQLGVNLISPALNLRPDGGGRMLLQSPRLDRSADPSRTYDRDGPVGRELLRELRRLFPEVGPIRLERMAVGQRSRPADGLPAVGRLSERAYLAVAHSGITLSLVLGELVAAEMLDDDRSALLDDYAPDRLLGRTVADFSEIRTIHFPADQ</sequence>
<dbReference type="PANTHER" id="PTHR13847:SF289">
    <property type="entry name" value="GLYCINE OXIDASE"/>
    <property type="match status" value="1"/>
</dbReference>
<keyword evidence="1" id="KW-0560">Oxidoreductase</keyword>
<dbReference type="Gene3D" id="3.50.50.60">
    <property type="entry name" value="FAD/NAD(P)-binding domain"/>
    <property type="match status" value="1"/>
</dbReference>
<gene>
    <name evidence="3" type="ORF">GCM10022202_23210</name>
</gene>
<evidence type="ECO:0000259" key="2">
    <source>
        <dbReference type="Pfam" id="PF01266"/>
    </source>
</evidence>
<name>A0ABP7BJV5_9MICO</name>
<reference evidence="4" key="1">
    <citation type="journal article" date="2019" name="Int. J. Syst. Evol. Microbiol.">
        <title>The Global Catalogue of Microorganisms (GCM) 10K type strain sequencing project: providing services to taxonomists for standard genome sequencing and annotation.</title>
        <authorList>
            <consortium name="The Broad Institute Genomics Platform"/>
            <consortium name="The Broad Institute Genome Sequencing Center for Infectious Disease"/>
            <person name="Wu L."/>
            <person name="Ma J."/>
        </authorList>
    </citation>
    <scope>NUCLEOTIDE SEQUENCE [LARGE SCALE GENOMIC DNA]</scope>
    <source>
        <strain evidence="4">JCM 16546</strain>
    </source>
</reference>
<dbReference type="Pfam" id="PF01266">
    <property type="entry name" value="DAO"/>
    <property type="match status" value="1"/>
</dbReference>
<organism evidence="3 4">
    <name type="scientific">Microbacterium marinilacus</name>
    <dbReference type="NCBI Taxonomy" id="415209"/>
    <lineage>
        <taxon>Bacteria</taxon>
        <taxon>Bacillati</taxon>
        <taxon>Actinomycetota</taxon>
        <taxon>Actinomycetes</taxon>
        <taxon>Micrococcales</taxon>
        <taxon>Microbacteriaceae</taxon>
        <taxon>Microbacterium</taxon>
    </lineage>
</organism>
<evidence type="ECO:0000313" key="4">
    <source>
        <dbReference type="Proteomes" id="UP001410795"/>
    </source>
</evidence>
<dbReference type="RefSeq" id="WP_221856161.1">
    <property type="nucleotide sequence ID" value="NZ_BAAAYV010000011.1"/>
</dbReference>
<feature type="domain" description="FAD dependent oxidoreductase" evidence="2">
    <location>
        <begin position="6"/>
        <end position="353"/>
    </location>
</feature>
<dbReference type="Gene3D" id="3.30.9.10">
    <property type="entry name" value="D-Amino Acid Oxidase, subunit A, domain 2"/>
    <property type="match status" value="1"/>
</dbReference>
<accession>A0ABP7BJV5</accession>
<dbReference type="PANTHER" id="PTHR13847">
    <property type="entry name" value="SARCOSINE DEHYDROGENASE-RELATED"/>
    <property type="match status" value="1"/>
</dbReference>
<protein>
    <submittedName>
        <fullName evidence="3">FAD-binding oxidoreductase</fullName>
    </submittedName>
</protein>
<keyword evidence="4" id="KW-1185">Reference proteome</keyword>
<proteinExistence type="predicted"/>
<evidence type="ECO:0000313" key="3">
    <source>
        <dbReference type="EMBL" id="GAA3661336.1"/>
    </source>
</evidence>
<evidence type="ECO:0000256" key="1">
    <source>
        <dbReference type="ARBA" id="ARBA00023002"/>
    </source>
</evidence>
<dbReference type="InterPro" id="IPR006076">
    <property type="entry name" value="FAD-dep_OxRdtase"/>
</dbReference>
<dbReference type="SUPFAM" id="SSF51905">
    <property type="entry name" value="FAD/NAD(P)-binding domain"/>
    <property type="match status" value="1"/>
</dbReference>
<dbReference type="Proteomes" id="UP001410795">
    <property type="component" value="Unassembled WGS sequence"/>
</dbReference>
<comment type="caution">
    <text evidence="3">The sequence shown here is derived from an EMBL/GenBank/DDBJ whole genome shotgun (WGS) entry which is preliminary data.</text>
</comment>